<feature type="domain" description="Major facilitator superfamily (MFS) profile" evidence="8">
    <location>
        <begin position="10"/>
        <end position="473"/>
    </location>
</feature>
<dbReference type="EMBL" id="JACSPW010000007">
    <property type="protein sequence ID" value="MBD8033142.1"/>
    <property type="molecule type" value="Genomic_DNA"/>
</dbReference>
<dbReference type="CDD" id="cd17321">
    <property type="entry name" value="MFS_MMR_MDR_like"/>
    <property type="match status" value="1"/>
</dbReference>
<feature type="transmembrane region" description="Helical" evidence="7">
    <location>
        <begin position="266"/>
        <end position="291"/>
    </location>
</feature>
<dbReference type="Gene3D" id="1.20.1720.10">
    <property type="entry name" value="Multidrug resistance protein D"/>
    <property type="match status" value="1"/>
</dbReference>
<feature type="transmembrane region" description="Helical" evidence="7">
    <location>
        <begin position="222"/>
        <end position="245"/>
    </location>
</feature>
<reference evidence="9 10" key="1">
    <citation type="submission" date="2020-08" db="EMBL/GenBank/DDBJ databases">
        <title>A Genomic Blueprint of the Chicken Gut Microbiome.</title>
        <authorList>
            <person name="Gilroy R."/>
            <person name="Ravi A."/>
            <person name="Getino M."/>
            <person name="Pursley I."/>
            <person name="Horton D.L."/>
            <person name="Alikhan N.-F."/>
            <person name="Baker D."/>
            <person name="Gharbi K."/>
            <person name="Hall N."/>
            <person name="Watson M."/>
            <person name="Adriaenssens E.M."/>
            <person name="Foster-Nyarko E."/>
            <person name="Jarju S."/>
            <person name="Secka A."/>
            <person name="Antonio M."/>
            <person name="Oren A."/>
            <person name="Chaudhuri R."/>
            <person name="La Ragione R.M."/>
            <person name="Hildebrand F."/>
            <person name="Pallen M.J."/>
        </authorList>
    </citation>
    <scope>NUCLEOTIDE SEQUENCE [LARGE SCALE GENOMIC DNA]</scope>
    <source>
        <strain evidence="9 10">Sa1YVA6</strain>
    </source>
</reference>
<feature type="transmembrane region" description="Helical" evidence="7">
    <location>
        <begin position="330"/>
        <end position="349"/>
    </location>
</feature>
<gene>
    <name evidence="9" type="ORF">H9632_08690</name>
</gene>
<evidence type="ECO:0000256" key="6">
    <source>
        <dbReference type="ARBA" id="ARBA00023136"/>
    </source>
</evidence>
<keyword evidence="10" id="KW-1185">Reference proteome</keyword>
<dbReference type="PROSITE" id="PS50850">
    <property type="entry name" value="MFS"/>
    <property type="match status" value="1"/>
</dbReference>
<dbReference type="InterPro" id="IPR036259">
    <property type="entry name" value="MFS_trans_sf"/>
</dbReference>
<dbReference type="InterPro" id="IPR020846">
    <property type="entry name" value="MFS_dom"/>
</dbReference>
<feature type="transmembrane region" description="Helical" evidence="7">
    <location>
        <begin position="101"/>
        <end position="123"/>
    </location>
</feature>
<dbReference type="PANTHER" id="PTHR42718:SF46">
    <property type="entry name" value="BLR6921 PROTEIN"/>
    <property type="match status" value="1"/>
</dbReference>
<feature type="transmembrane region" description="Helical" evidence="7">
    <location>
        <begin position="355"/>
        <end position="373"/>
    </location>
</feature>
<comment type="caution">
    <text evidence="9">The sequence shown here is derived from an EMBL/GenBank/DDBJ whole genome shotgun (WGS) entry which is preliminary data.</text>
</comment>
<feature type="transmembrane region" description="Helical" evidence="7">
    <location>
        <begin position="47"/>
        <end position="64"/>
    </location>
</feature>
<keyword evidence="6 7" id="KW-0472">Membrane</keyword>
<feature type="transmembrane region" description="Helical" evidence="7">
    <location>
        <begin position="164"/>
        <end position="184"/>
    </location>
</feature>
<name>A0ABR8XMK8_9BACL</name>
<evidence type="ECO:0000256" key="2">
    <source>
        <dbReference type="ARBA" id="ARBA00022448"/>
    </source>
</evidence>
<evidence type="ECO:0000256" key="5">
    <source>
        <dbReference type="ARBA" id="ARBA00022989"/>
    </source>
</evidence>
<dbReference type="RefSeq" id="WP_191703717.1">
    <property type="nucleotide sequence ID" value="NZ_JACSPW010000007.1"/>
</dbReference>
<proteinExistence type="predicted"/>
<keyword evidence="5 7" id="KW-1133">Transmembrane helix</keyword>
<feature type="transmembrane region" description="Helical" evidence="7">
    <location>
        <begin position="440"/>
        <end position="467"/>
    </location>
</feature>
<organism evidence="9 10">
    <name type="scientific">Solibacillus merdavium</name>
    <dbReference type="NCBI Taxonomy" id="2762218"/>
    <lineage>
        <taxon>Bacteria</taxon>
        <taxon>Bacillati</taxon>
        <taxon>Bacillota</taxon>
        <taxon>Bacilli</taxon>
        <taxon>Bacillales</taxon>
        <taxon>Caryophanaceae</taxon>
        <taxon>Solibacillus</taxon>
    </lineage>
</organism>
<sequence>MGDKFNPWKVLMITSLGVLLVMMNMSTLNVALPSITTHFQASSLEASWILLSYMLFNTVFILVFGKVADLFGRKRLYIIGIGSFTIFSLLCGYATDVGMLIVLRALQGISGALVITNTTPMIVSAFKTEKLSSALGINVVVSSIAQLIGPVVGGYFTYMFNWQWMFWFNIPIGISGTVLAIWMLPKNVVKQSKITFDYYGSLLILAGLGGLIYGISSSSELGWTHISVITGITIFVLLAIVFYFVERKAKMPVVNFALFRQQTFSMANMTTFLNSLARSSVVLLMALFFQIVYGANAFQAGLWVLPMTGGTVVASLLIGRLSCYIRTRMLTTAGLFISTIGMSLLALNMNVASSFTALMIGQFLIGFGSGIFMTPNTQLIMMSVPSHSTGVANGLRSMLQNMGGVLSTALALMIVVSAVPGDLKEAVYAGAAANVSVNGLVFITNGFQLAFIITTMITLSAVFAAFWTRVPTSQAKSVEVQEKRDVA</sequence>
<evidence type="ECO:0000256" key="1">
    <source>
        <dbReference type="ARBA" id="ARBA00004651"/>
    </source>
</evidence>
<evidence type="ECO:0000313" key="9">
    <source>
        <dbReference type="EMBL" id="MBD8033142.1"/>
    </source>
</evidence>
<dbReference type="SUPFAM" id="SSF103473">
    <property type="entry name" value="MFS general substrate transporter"/>
    <property type="match status" value="2"/>
</dbReference>
<evidence type="ECO:0000313" key="10">
    <source>
        <dbReference type="Proteomes" id="UP000600565"/>
    </source>
</evidence>
<evidence type="ECO:0000256" key="7">
    <source>
        <dbReference type="SAM" id="Phobius"/>
    </source>
</evidence>
<feature type="transmembrane region" description="Helical" evidence="7">
    <location>
        <begin position="76"/>
        <end position="95"/>
    </location>
</feature>
<evidence type="ECO:0000256" key="4">
    <source>
        <dbReference type="ARBA" id="ARBA00022692"/>
    </source>
</evidence>
<keyword evidence="4 7" id="KW-0812">Transmembrane</keyword>
<dbReference type="Pfam" id="PF07690">
    <property type="entry name" value="MFS_1"/>
    <property type="match status" value="2"/>
</dbReference>
<accession>A0ABR8XMK8</accession>
<feature type="transmembrane region" description="Helical" evidence="7">
    <location>
        <begin position="297"/>
        <end position="318"/>
    </location>
</feature>
<evidence type="ECO:0000259" key="8">
    <source>
        <dbReference type="PROSITE" id="PS50850"/>
    </source>
</evidence>
<evidence type="ECO:0000256" key="3">
    <source>
        <dbReference type="ARBA" id="ARBA00022475"/>
    </source>
</evidence>
<feature type="transmembrane region" description="Helical" evidence="7">
    <location>
        <begin position="402"/>
        <end position="420"/>
    </location>
</feature>
<keyword evidence="2" id="KW-0813">Transport</keyword>
<dbReference type="PANTHER" id="PTHR42718">
    <property type="entry name" value="MAJOR FACILITATOR SUPERFAMILY MULTIDRUG TRANSPORTER MFSC"/>
    <property type="match status" value="1"/>
</dbReference>
<feature type="transmembrane region" description="Helical" evidence="7">
    <location>
        <begin position="135"/>
        <end position="158"/>
    </location>
</feature>
<keyword evidence="3" id="KW-1003">Cell membrane</keyword>
<dbReference type="Proteomes" id="UP000600565">
    <property type="component" value="Unassembled WGS sequence"/>
</dbReference>
<dbReference type="InterPro" id="IPR004638">
    <property type="entry name" value="EmrB-like"/>
</dbReference>
<protein>
    <submittedName>
        <fullName evidence="9">MFS transporter</fullName>
    </submittedName>
</protein>
<comment type="subcellular location">
    <subcellularLocation>
        <location evidence="1">Cell membrane</location>
        <topology evidence="1">Multi-pass membrane protein</topology>
    </subcellularLocation>
</comment>
<feature type="transmembrane region" description="Helical" evidence="7">
    <location>
        <begin position="196"/>
        <end position="216"/>
    </location>
</feature>
<dbReference type="NCBIfam" id="TIGR00711">
    <property type="entry name" value="efflux_EmrB"/>
    <property type="match status" value="1"/>
</dbReference>
<dbReference type="InterPro" id="IPR011701">
    <property type="entry name" value="MFS"/>
</dbReference>
<dbReference type="Gene3D" id="1.20.1250.20">
    <property type="entry name" value="MFS general substrate transporter like domains"/>
    <property type="match status" value="1"/>
</dbReference>